<name>A0A9W4WUI8_9GLOM</name>
<accession>A0A9W4WUI8</accession>
<organism evidence="1 2">
    <name type="scientific">Funneliformis geosporum</name>
    <dbReference type="NCBI Taxonomy" id="1117311"/>
    <lineage>
        <taxon>Eukaryota</taxon>
        <taxon>Fungi</taxon>
        <taxon>Fungi incertae sedis</taxon>
        <taxon>Mucoromycota</taxon>
        <taxon>Glomeromycotina</taxon>
        <taxon>Glomeromycetes</taxon>
        <taxon>Glomerales</taxon>
        <taxon>Glomeraceae</taxon>
        <taxon>Funneliformis</taxon>
    </lineage>
</organism>
<dbReference type="Proteomes" id="UP001153678">
    <property type="component" value="Unassembled WGS sequence"/>
</dbReference>
<gene>
    <name evidence="1" type="ORF">FWILDA_LOCUS12814</name>
</gene>
<protein>
    <submittedName>
        <fullName evidence="1">15917_t:CDS:1</fullName>
    </submittedName>
</protein>
<dbReference type="AlphaFoldDB" id="A0A9W4WUI8"/>
<dbReference type="EMBL" id="CAMKVN010004364">
    <property type="protein sequence ID" value="CAI2186915.1"/>
    <property type="molecule type" value="Genomic_DNA"/>
</dbReference>
<sequence>MVELKVKKELVDYSDDEVPGMFQLGNEKYFQVEKAKNTYAQNKFQKEGIKIIQNIPTNVAEEGLGGYSVPPIMSPHIQEYINELVNKE</sequence>
<reference evidence="1" key="1">
    <citation type="submission" date="2022-08" db="EMBL/GenBank/DDBJ databases">
        <authorList>
            <person name="Kallberg Y."/>
            <person name="Tangrot J."/>
            <person name="Rosling A."/>
        </authorList>
    </citation>
    <scope>NUCLEOTIDE SEQUENCE</scope>
    <source>
        <strain evidence="1">Wild A</strain>
    </source>
</reference>
<keyword evidence="2" id="KW-1185">Reference proteome</keyword>
<evidence type="ECO:0000313" key="2">
    <source>
        <dbReference type="Proteomes" id="UP001153678"/>
    </source>
</evidence>
<comment type="caution">
    <text evidence="1">The sequence shown here is derived from an EMBL/GenBank/DDBJ whole genome shotgun (WGS) entry which is preliminary data.</text>
</comment>
<proteinExistence type="predicted"/>
<evidence type="ECO:0000313" key="1">
    <source>
        <dbReference type="EMBL" id="CAI2186915.1"/>
    </source>
</evidence>